<reference evidence="1 2" key="1">
    <citation type="journal article" date="2019" name="Nat. Ecol. Evol.">
        <title>Megaphylogeny resolves global patterns of mushroom evolution.</title>
        <authorList>
            <person name="Varga T."/>
            <person name="Krizsan K."/>
            <person name="Foldi C."/>
            <person name="Dima B."/>
            <person name="Sanchez-Garcia M."/>
            <person name="Sanchez-Ramirez S."/>
            <person name="Szollosi G.J."/>
            <person name="Szarkandi J.G."/>
            <person name="Papp V."/>
            <person name="Albert L."/>
            <person name="Andreopoulos W."/>
            <person name="Angelini C."/>
            <person name="Antonin V."/>
            <person name="Barry K.W."/>
            <person name="Bougher N.L."/>
            <person name="Buchanan P."/>
            <person name="Buyck B."/>
            <person name="Bense V."/>
            <person name="Catcheside P."/>
            <person name="Chovatia M."/>
            <person name="Cooper J."/>
            <person name="Damon W."/>
            <person name="Desjardin D."/>
            <person name="Finy P."/>
            <person name="Geml J."/>
            <person name="Haridas S."/>
            <person name="Hughes K."/>
            <person name="Justo A."/>
            <person name="Karasinski D."/>
            <person name="Kautmanova I."/>
            <person name="Kiss B."/>
            <person name="Kocsube S."/>
            <person name="Kotiranta H."/>
            <person name="LaButti K.M."/>
            <person name="Lechner B.E."/>
            <person name="Liimatainen K."/>
            <person name="Lipzen A."/>
            <person name="Lukacs Z."/>
            <person name="Mihaltcheva S."/>
            <person name="Morgado L.N."/>
            <person name="Niskanen T."/>
            <person name="Noordeloos M.E."/>
            <person name="Ohm R.A."/>
            <person name="Ortiz-Santana B."/>
            <person name="Ovrebo C."/>
            <person name="Racz N."/>
            <person name="Riley R."/>
            <person name="Savchenko A."/>
            <person name="Shiryaev A."/>
            <person name="Soop K."/>
            <person name="Spirin V."/>
            <person name="Szebenyi C."/>
            <person name="Tomsovsky M."/>
            <person name="Tulloss R.E."/>
            <person name="Uehling J."/>
            <person name="Grigoriev I.V."/>
            <person name="Vagvolgyi C."/>
            <person name="Papp T."/>
            <person name="Martin F.M."/>
            <person name="Miettinen O."/>
            <person name="Hibbett D.S."/>
            <person name="Nagy L.G."/>
        </authorList>
    </citation>
    <scope>NUCLEOTIDE SEQUENCE [LARGE SCALE GENOMIC DNA]</scope>
    <source>
        <strain evidence="1 2">NL-1719</strain>
    </source>
</reference>
<name>A0ACD3B658_9AGAR</name>
<organism evidence="1 2">
    <name type="scientific">Pluteus cervinus</name>
    <dbReference type="NCBI Taxonomy" id="181527"/>
    <lineage>
        <taxon>Eukaryota</taxon>
        <taxon>Fungi</taxon>
        <taxon>Dikarya</taxon>
        <taxon>Basidiomycota</taxon>
        <taxon>Agaricomycotina</taxon>
        <taxon>Agaricomycetes</taxon>
        <taxon>Agaricomycetidae</taxon>
        <taxon>Agaricales</taxon>
        <taxon>Pluteineae</taxon>
        <taxon>Pluteaceae</taxon>
        <taxon>Pluteus</taxon>
    </lineage>
</organism>
<dbReference type="EMBL" id="ML208275">
    <property type="protein sequence ID" value="TFK73464.1"/>
    <property type="molecule type" value="Genomic_DNA"/>
</dbReference>
<evidence type="ECO:0000313" key="1">
    <source>
        <dbReference type="EMBL" id="TFK73464.1"/>
    </source>
</evidence>
<proteinExistence type="predicted"/>
<protein>
    <submittedName>
        <fullName evidence="1">FAD/NAD(P)-binding domain-containing protein</fullName>
    </submittedName>
</protein>
<gene>
    <name evidence="1" type="ORF">BDN72DRAFT_814391</name>
</gene>
<sequence length="565" mass="62955">MDLPNLLLDPRQDVQRKRICVIGAGPAGLAALKTVQDSPQYKAGRWTVDAYESRDDIGGVWLPAPPTTPPNSSEVPLTPLYDSLTTNLPHPLMAFSTFPFPPSTPLYPHAAIVLQYLKDYAKHYNLLSSIHLSSIVDSVKPRLFEQGERGWTVHLSNNEQHDFDLVFVCNGHYSRPRYPTTPGVESWIRTGKATHSAWYRRPHYLGKKVLILGGGPSGQDIAKEMARITPMIVHSYTNATSAESPTRDGKGIFRTRGRAVKFEEISEHDTVAGGTVTFADGSIETDIDHCILATGYETSFPFFDEDILKRQIPPAIPPLPKPNELFDSTYNVFPLARHLFPVPPSLSSQGTPINLAFLGLLVRVAPFPLVEAQARAALYGFQHPEVVDSISEVVDIVTRYQALSNSTISATNSQGTTLGDSNDPRERLRIAKAWHRFEPQEQFDYRDSLDEFASGAHQSQTQTQPRITTNDTSTPGPYPGTRRCATWEREFYMKKDILRPAWVDLEKKGEAAKWVDGVGQGDDVEKVIEEWVGVMKRLVEYAERPEHSDSVPVSGRSELNPASRL</sequence>
<accession>A0ACD3B658</accession>
<dbReference type="Proteomes" id="UP000308600">
    <property type="component" value="Unassembled WGS sequence"/>
</dbReference>
<evidence type="ECO:0000313" key="2">
    <source>
        <dbReference type="Proteomes" id="UP000308600"/>
    </source>
</evidence>
<keyword evidence="2" id="KW-1185">Reference proteome</keyword>